<accession>A0AAV5WLR8</accession>
<proteinExistence type="predicted"/>
<feature type="non-terminal residue" evidence="2">
    <location>
        <position position="84"/>
    </location>
</feature>
<name>A0AAV5WLR8_9BILA</name>
<dbReference type="Proteomes" id="UP001432322">
    <property type="component" value="Unassembled WGS sequence"/>
</dbReference>
<evidence type="ECO:0000313" key="3">
    <source>
        <dbReference type="Proteomes" id="UP001432322"/>
    </source>
</evidence>
<gene>
    <name evidence="2" type="ORF">PFISCL1PPCAC_22822</name>
</gene>
<feature type="region of interest" description="Disordered" evidence="1">
    <location>
        <begin position="1"/>
        <end position="84"/>
    </location>
</feature>
<reference evidence="2" key="1">
    <citation type="submission" date="2023-10" db="EMBL/GenBank/DDBJ databases">
        <title>Genome assembly of Pristionchus species.</title>
        <authorList>
            <person name="Yoshida K."/>
            <person name="Sommer R.J."/>
        </authorList>
    </citation>
    <scope>NUCLEOTIDE SEQUENCE</scope>
    <source>
        <strain evidence="2">RS5133</strain>
    </source>
</reference>
<evidence type="ECO:0000313" key="2">
    <source>
        <dbReference type="EMBL" id="GMT31525.1"/>
    </source>
</evidence>
<dbReference type="AlphaFoldDB" id="A0AAV5WLR8"/>
<evidence type="ECO:0000256" key="1">
    <source>
        <dbReference type="SAM" id="MobiDB-lite"/>
    </source>
</evidence>
<comment type="caution">
    <text evidence="2">The sequence shown here is derived from an EMBL/GenBank/DDBJ whole genome shotgun (WGS) entry which is preliminary data.</text>
</comment>
<protein>
    <submittedName>
        <fullName evidence="2">Uncharacterized protein</fullName>
    </submittedName>
</protein>
<dbReference type="EMBL" id="BTSY01000006">
    <property type="protein sequence ID" value="GMT31525.1"/>
    <property type="molecule type" value="Genomic_DNA"/>
</dbReference>
<organism evidence="2 3">
    <name type="scientific">Pristionchus fissidentatus</name>
    <dbReference type="NCBI Taxonomy" id="1538716"/>
    <lineage>
        <taxon>Eukaryota</taxon>
        <taxon>Metazoa</taxon>
        <taxon>Ecdysozoa</taxon>
        <taxon>Nematoda</taxon>
        <taxon>Chromadorea</taxon>
        <taxon>Rhabditida</taxon>
        <taxon>Rhabditina</taxon>
        <taxon>Diplogasteromorpha</taxon>
        <taxon>Diplogasteroidea</taxon>
        <taxon>Neodiplogasteridae</taxon>
        <taxon>Pristionchus</taxon>
    </lineage>
</organism>
<sequence length="84" mass="9086">GAKDGDSIPLALEPEPTMHKPPSMSSKRTPVEKSVASRLLKEQQAVESNSPSEAPNRRPSLPRAPRSVMGMPTTSSVVQKPKQR</sequence>
<keyword evidence="3" id="KW-1185">Reference proteome</keyword>
<feature type="non-terminal residue" evidence="2">
    <location>
        <position position="1"/>
    </location>
</feature>